<gene>
    <name evidence="2" type="ORF">GPAL_1721</name>
</gene>
<keyword evidence="3" id="KW-1185">Reference proteome</keyword>
<evidence type="ECO:0000313" key="3">
    <source>
        <dbReference type="Proteomes" id="UP000006251"/>
    </source>
</evidence>
<reference evidence="3" key="1">
    <citation type="journal article" date="2014" name="Environ. Microbiol.">
        <title>Comparative genomics of the marine bacterial genus Glaciecola reveals the high degree of genomic diversity and genomic characteristic for cold adaptation.</title>
        <authorList>
            <person name="Qin Q.L."/>
            <person name="Xie B.B."/>
            <person name="Yu Y."/>
            <person name="Shu Y.L."/>
            <person name="Rong J.C."/>
            <person name="Zhang Y.J."/>
            <person name="Zhao D.L."/>
            <person name="Chen X.L."/>
            <person name="Zhang X.Y."/>
            <person name="Chen B."/>
            <person name="Zhou B.C."/>
            <person name="Zhang Y.Z."/>
        </authorList>
    </citation>
    <scope>NUCLEOTIDE SEQUENCE [LARGE SCALE GENOMIC DNA]</scope>
    <source>
        <strain evidence="3">ACAM 615</strain>
    </source>
</reference>
<dbReference type="PANTHER" id="PTHR41287:SF1">
    <property type="entry name" value="PROTEIN YMFN"/>
    <property type="match status" value="1"/>
</dbReference>
<organism evidence="2 3">
    <name type="scientific">Brumicola pallidula DSM 14239 = ACAM 615</name>
    <dbReference type="NCBI Taxonomy" id="1121922"/>
    <lineage>
        <taxon>Bacteria</taxon>
        <taxon>Pseudomonadati</taxon>
        <taxon>Pseudomonadota</taxon>
        <taxon>Gammaproteobacteria</taxon>
        <taxon>Alteromonadales</taxon>
        <taxon>Alteromonadaceae</taxon>
        <taxon>Brumicola</taxon>
    </lineage>
</organism>
<protein>
    <recommendedName>
        <fullName evidence="1">Terminase large subunit-like endonuclease domain-containing protein</fullName>
    </recommendedName>
</protein>
<dbReference type="InterPro" id="IPR046462">
    <property type="entry name" value="TerL_nuclease"/>
</dbReference>
<dbReference type="Pfam" id="PF20441">
    <property type="entry name" value="TerL_nuclease"/>
    <property type="match status" value="1"/>
</dbReference>
<dbReference type="GO" id="GO:0004519">
    <property type="term" value="F:endonuclease activity"/>
    <property type="evidence" value="ECO:0007669"/>
    <property type="project" value="InterPro"/>
</dbReference>
<evidence type="ECO:0000259" key="1">
    <source>
        <dbReference type="Pfam" id="PF20441"/>
    </source>
</evidence>
<dbReference type="STRING" id="1121922.GCA_000428905_00943"/>
<dbReference type="InterPro" id="IPR005021">
    <property type="entry name" value="Terminase_largesu-like"/>
</dbReference>
<dbReference type="AlphaFoldDB" id="K6Y724"/>
<dbReference type="EMBL" id="BAEQ01000025">
    <property type="protein sequence ID" value="GAC28584.1"/>
    <property type="molecule type" value="Genomic_DNA"/>
</dbReference>
<dbReference type="Proteomes" id="UP000006251">
    <property type="component" value="Unassembled WGS sequence"/>
</dbReference>
<accession>K6Y724</accession>
<sequence>MASKRIIHDNNPVMNWAISNMVIDIDAAGNVKPNKKKVPNKIDPVVASLTGFFTYMSDLQGQNIYQSRGAMVI</sequence>
<name>K6Y724_9ALTE</name>
<proteinExistence type="predicted"/>
<dbReference type="PANTHER" id="PTHR41287">
    <property type="match status" value="1"/>
</dbReference>
<feature type="domain" description="Terminase large subunit-like endonuclease" evidence="1">
    <location>
        <begin position="1"/>
        <end position="52"/>
    </location>
</feature>
<evidence type="ECO:0000313" key="2">
    <source>
        <dbReference type="EMBL" id="GAC28584.1"/>
    </source>
</evidence>
<comment type="caution">
    <text evidence="2">The sequence shown here is derived from an EMBL/GenBank/DDBJ whole genome shotgun (WGS) entry which is preliminary data.</text>
</comment>